<dbReference type="Proteomes" id="UP000037020">
    <property type="component" value="Unassembled WGS sequence"/>
</dbReference>
<sequence>MTSGKWDNADLDVAMERRGLWRGRSPWIRRAVRELPRHRFAPDRLWRWDGWNGEGSRAYVPLDREAEAEAGRWAAEVYAGPDEPAVTQVRGWLATTAALTRA</sequence>
<protein>
    <submittedName>
        <fullName evidence="1">Uncharacterized protein</fullName>
    </submittedName>
</protein>
<dbReference type="RefSeq" id="WP_030892834.1">
    <property type="nucleotide sequence ID" value="NZ_JOBF01000004.1"/>
</dbReference>
<reference evidence="1 2" key="1">
    <citation type="submission" date="2015-07" db="EMBL/GenBank/DDBJ databases">
        <authorList>
            <person name="Ju K.-S."/>
            <person name="Doroghazi J.R."/>
            <person name="Metcalf W.W."/>
        </authorList>
    </citation>
    <scope>NUCLEOTIDE SEQUENCE [LARGE SCALE GENOMIC DNA]</scope>
    <source>
        <strain evidence="1 2">NRRL B-3589</strain>
    </source>
</reference>
<dbReference type="EMBL" id="LGUT01003577">
    <property type="protein sequence ID" value="KOG85196.1"/>
    <property type="molecule type" value="Genomic_DNA"/>
</dbReference>
<name>A0ABR5IW58_9ACTN</name>
<evidence type="ECO:0000313" key="2">
    <source>
        <dbReference type="Proteomes" id="UP000037020"/>
    </source>
</evidence>
<gene>
    <name evidence="1" type="ORF">ADK38_38040</name>
</gene>
<accession>A0ABR5IW58</accession>
<evidence type="ECO:0000313" key="1">
    <source>
        <dbReference type="EMBL" id="KOG85196.1"/>
    </source>
</evidence>
<organism evidence="1 2">
    <name type="scientific">Streptomyces varsoviensis</name>
    <dbReference type="NCBI Taxonomy" id="67373"/>
    <lineage>
        <taxon>Bacteria</taxon>
        <taxon>Bacillati</taxon>
        <taxon>Actinomycetota</taxon>
        <taxon>Actinomycetes</taxon>
        <taxon>Kitasatosporales</taxon>
        <taxon>Streptomycetaceae</taxon>
        <taxon>Streptomyces</taxon>
    </lineage>
</organism>
<keyword evidence="2" id="KW-1185">Reference proteome</keyword>
<comment type="caution">
    <text evidence="1">The sequence shown here is derived from an EMBL/GenBank/DDBJ whole genome shotgun (WGS) entry which is preliminary data.</text>
</comment>
<proteinExistence type="predicted"/>